<name>A0A2N3HUS5_9BACT</name>
<evidence type="ECO:0000256" key="7">
    <source>
        <dbReference type="ARBA" id="ARBA00023136"/>
    </source>
</evidence>
<comment type="caution">
    <text evidence="9">The sequence shown here is derived from an EMBL/GenBank/DDBJ whole genome shotgun (WGS) entry which is preliminary data.</text>
</comment>
<evidence type="ECO:0000256" key="4">
    <source>
        <dbReference type="ARBA" id="ARBA00022475"/>
    </source>
</evidence>
<feature type="transmembrane region" description="Helical" evidence="8">
    <location>
        <begin position="321"/>
        <end position="340"/>
    </location>
</feature>
<evidence type="ECO:0000256" key="5">
    <source>
        <dbReference type="ARBA" id="ARBA00022692"/>
    </source>
</evidence>
<dbReference type="GO" id="GO:0005886">
    <property type="term" value="C:plasma membrane"/>
    <property type="evidence" value="ECO:0007669"/>
    <property type="project" value="UniProtKB-SubCell"/>
</dbReference>
<evidence type="ECO:0000256" key="3">
    <source>
        <dbReference type="ARBA" id="ARBA00022448"/>
    </source>
</evidence>
<feature type="transmembrane region" description="Helical" evidence="8">
    <location>
        <begin position="12"/>
        <end position="31"/>
    </location>
</feature>
<dbReference type="SUPFAM" id="SSF81345">
    <property type="entry name" value="ABC transporter involved in vitamin B12 uptake, BtuC"/>
    <property type="match status" value="1"/>
</dbReference>
<gene>
    <name evidence="9" type="ORF">BZG02_14380</name>
</gene>
<organism evidence="9 10">
    <name type="scientific">Labilibaculum filiforme</name>
    <dbReference type="NCBI Taxonomy" id="1940526"/>
    <lineage>
        <taxon>Bacteria</taxon>
        <taxon>Pseudomonadati</taxon>
        <taxon>Bacteroidota</taxon>
        <taxon>Bacteroidia</taxon>
        <taxon>Marinilabiliales</taxon>
        <taxon>Marinifilaceae</taxon>
        <taxon>Labilibaculum</taxon>
    </lineage>
</organism>
<feature type="transmembrane region" description="Helical" evidence="8">
    <location>
        <begin position="131"/>
        <end position="153"/>
    </location>
</feature>
<dbReference type="EMBL" id="MVDD01000011">
    <property type="protein sequence ID" value="PKQ61810.1"/>
    <property type="molecule type" value="Genomic_DNA"/>
</dbReference>
<protein>
    <submittedName>
        <fullName evidence="9">Iron ABC transporter</fullName>
    </submittedName>
</protein>
<evidence type="ECO:0000256" key="8">
    <source>
        <dbReference type="SAM" id="Phobius"/>
    </source>
</evidence>
<feature type="transmembrane region" description="Helical" evidence="8">
    <location>
        <begin position="95"/>
        <end position="125"/>
    </location>
</feature>
<dbReference type="GO" id="GO:0022857">
    <property type="term" value="F:transmembrane transporter activity"/>
    <property type="evidence" value="ECO:0007669"/>
    <property type="project" value="InterPro"/>
</dbReference>
<accession>A0A2N3HUS5</accession>
<keyword evidence="3" id="KW-0813">Transport</keyword>
<evidence type="ECO:0000256" key="1">
    <source>
        <dbReference type="ARBA" id="ARBA00004651"/>
    </source>
</evidence>
<dbReference type="OrthoDB" id="9811721at2"/>
<evidence type="ECO:0000313" key="10">
    <source>
        <dbReference type="Proteomes" id="UP000233535"/>
    </source>
</evidence>
<dbReference type="GO" id="GO:0033214">
    <property type="term" value="P:siderophore-iron import into cell"/>
    <property type="evidence" value="ECO:0007669"/>
    <property type="project" value="TreeGrafter"/>
</dbReference>
<dbReference type="PANTHER" id="PTHR30472:SF41">
    <property type="entry name" value="TRANSPORT SYSTEM PERMEASE PROTEIN"/>
    <property type="match status" value="1"/>
</dbReference>
<dbReference type="InterPro" id="IPR037294">
    <property type="entry name" value="ABC_BtuC-like"/>
</dbReference>
<feature type="transmembrane region" description="Helical" evidence="8">
    <location>
        <begin position="66"/>
        <end position="83"/>
    </location>
</feature>
<keyword evidence="10" id="KW-1185">Reference proteome</keyword>
<dbReference type="Proteomes" id="UP000233535">
    <property type="component" value="Unassembled WGS sequence"/>
</dbReference>
<dbReference type="Gene3D" id="1.10.3470.10">
    <property type="entry name" value="ABC transporter involved in vitamin B12 uptake, BtuC"/>
    <property type="match status" value="1"/>
</dbReference>
<reference evidence="9 10" key="1">
    <citation type="journal article" date="2017" name="Front. Microbiol.">
        <title>Labilibaculum manganireducens gen. nov., sp. nov. and Labilibaculum filiforme sp. nov., Novel Bacteroidetes Isolated from Subsurface Sediments of the Baltic Sea.</title>
        <authorList>
            <person name="Vandieken V."/>
            <person name="Marshall I.P."/>
            <person name="Niemann H."/>
            <person name="Engelen B."/>
            <person name="Cypionka H."/>
        </authorList>
    </citation>
    <scope>NUCLEOTIDE SEQUENCE [LARGE SCALE GENOMIC DNA]</scope>
    <source>
        <strain evidence="9 10">59.16B</strain>
    </source>
</reference>
<dbReference type="AlphaFoldDB" id="A0A2N3HUS5"/>
<sequence>MLLNKNGRLFSLIFGIIFILVCGVFLLDLIYGSVSIPFNKVFSILSGADVKTSWNYIILNFRLPKALTAIFVGAGLSVTGLMMQTLFRNPLAGPYVLGISAGASLGVALMVMASAILPVAFGVIASFLGSWALVVAAIAGASLVFMLVALASLKISDSVSLLIIGIMFGSITGAVVNILQYFSDPEQIQSFIVWTFGSLAGVSWSEMKVMAPIVFVGLIIAFFLIKPLDALLLGENYARGVGISVNRTRIAVIISTALIAGTLTAFTGPIAFVGVAVPHIARSIFRTASHKVLMPAVVLIGAAIMLACDIISQIPGNQNTLPINSVTALFGGPVVIWVIMRSRNVKASFAG</sequence>
<feature type="transmembrane region" description="Helical" evidence="8">
    <location>
        <begin position="292"/>
        <end position="315"/>
    </location>
</feature>
<comment type="subcellular location">
    <subcellularLocation>
        <location evidence="1">Cell membrane</location>
        <topology evidence="1">Multi-pass membrane protein</topology>
    </subcellularLocation>
</comment>
<keyword evidence="7 8" id="KW-0472">Membrane</keyword>
<evidence type="ECO:0000256" key="6">
    <source>
        <dbReference type="ARBA" id="ARBA00022989"/>
    </source>
</evidence>
<dbReference type="CDD" id="cd06550">
    <property type="entry name" value="TM_ABC_iron-siderophores_like"/>
    <property type="match status" value="1"/>
</dbReference>
<dbReference type="Pfam" id="PF01032">
    <property type="entry name" value="FecCD"/>
    <property type="match status" value="1"/>
</dbReference>
<comment type="similarity">
    <text evidence="2">Belongs to the binding-protein-dependent transport system permease family. FecCD subfamily.</text>
</comment>
<feature type="transmembrane region" description="Helical" evidence="8">
    <location>
        <begin position="160"/>
        <end position="182"/>
    </location>
</feature>
<keyword evidence="5 8" id="KW-0812">Transmembrane</keyword>
<evidence type="ECO:0000313" key="9">
    <source>
        <dbReference type="EMBL" id="PKQ61810.1"/>
    </source>
</evidence>
<evidence type="ECO:0000256" key="2">
    <source>
        <dbReference type="ARBA" id="ARBA00007935"/>
    </source>
</evidence>
<proteinExistence type="inferred from homology"/>
<dbReference type="InterPro" id="IPR000522">
    <property type="entry name" value="ABC_transptr_permease_BtuC"/>
</dbReference>
<keyword evidence="6 8" id="KW-1133">Transmembrane helix</keyword>
<feature type="transmembrane region" description="Helical" evidence="8">
    <location>
        <begin position="253"/>
        <end position="280"/>
    </location>
</feature>
<dbReference type="RefSeq" id="WP_101262149.1">
    <property type="nucleotide sequence ID" value="NZ_MVDD01000011.1"/>
</dbReference>
<dbReference type="PANTHER" id="PTHR30472">
    <property type="entry name" value="FERRIC ENTEROBACTIN TRANSPORT SYSTEM PERMEASE PROTEIN"/>
    <property type="match status" value="1"/>
</dbReference>
<feature type="transmembrane region" description="Helical" evidence="8">
    <location>
        <begin position="212"/>
        <end position="233"/>
    </location>
</feature>
<keyword evidence="4" id="KW-1003">Cell membrane</keyword>